<reference evidence="2 3" key="1">
    <citation type="journal article" date="2020" name="ISME J.">
        <title>Uncovering the hidden diversity of litter-decomposition mechanisms in mushroom-forming fungi.</title>
        <authorList>
            <person name="Floudas D."/>
            <person name="Bentzer J."/>
            <person name="Ahren D."/>
            <person name="Johansson T."/>
            <person name="Persson P."/>
            <person name="Tunlid A."/>
        </authorList>
    </citation>
    <scope>NUCLEOTIDE SEQUENCE [LARGE SCALE GENOMIC DNA]</scope>
    <source>
        <strain evidence="2 3">CBS 661.87</strain>
    </source>
</reference>
<gene>
    <name evidence="2" type="ORF">D9615_007551</name>
</gene>
<accession>A0A8H5M1U6</accession>
<dbReference type="Proteomes" id="UP000565441">
    <property type="component" value="Unassembled WGS sequence"/>
</dbReference>
<evidence type="ECO:0000313" key="2">
    <source>
        <dbReference type="EMBL" id="KAF5378185.1"/>
    </source>
</evidence>
<organism evidence="2 3">
    <name type="scientific">Tricholomella constricta</name>
    <dbReference type="NCBI Taxonomy" id="117010"/>
    <lineage>
        <taxon>Eukaryota</taxon>
        <taxon>Fungi</taxon>
        <taxon>Dikarya</taxon>
        <taxon>Basidiomycota</taxon>
        <taxon>Agaricomycotina</taxon>
        <taxon>Agaricomycetes</taxon>
        <taxon>Agaricomycetidae</taxon>
        <taxon>Agaricales</taxon>
        <taxon>Tricholomatineae</taxon>
        <taxon>Lyophyllaceae</taxon>
        <taxon>Tricholomella</taxon>
    </lineage>
</organism>
<dbReference type="GO" id="GO:0005525">
    <property type="term" value="F:GTP binding"/>
    <property type="evidence" value="ECO:0007669"/>
    <property type="project" value="InterPro"/>
</dbReference>
<dbReference type="Gene3D" id="3.40.50.300">
    <property type="entry name" value="P-loop containing nucleotide triphosphate hydrolases"/>
    <property type="match status" value="1"/>
</dbReference>
<dbReference type="InterPro" id="IPR027417">
    <property type="entry name" value="P-loop_NTPase"/>
</dbReference>
<dbReference type="CDD" id="cd00882">
    <property type="entry name" value="Ras_like_GTPase"/>
    <property type="match status" value="1"/>
</dbReference>
<keyword evidence="3" id="KW-1185">Reference proteome</keyword>
<dbReference type="OrthoDB" id="8954335at2759"/>
<dbReference type="InterPro" id="IPR006073">
    <property type="entry name" value="GTP-bd"/>
</dbReference>
<sequence length="376" mass="41187">MLPANIQAPPPARTTQGIAEAQKYSSNPAYGQAATSYQDSRISDHIRHLGNSAIASNQAEGQTLRTRGSSAENTIFSGALRPEGTVGVPNILIFGETGTGKSSAINLIAGRAIAGVSGDAQGYTFGSTAYTVFIDDGSGTMQVTFWDTAGLNEGEHGTVPAVRAMKNLQELVGNLSGGLSLLVYCIRGSRFRRIWKVNYDLFAGIICQGRVPVVLLVTGLEDESPTMENWWTENGAEFAKHGMRFNGHACITSTRGKQLKSGEYMYEEEYEESEKVARKLISDYCVGSPWVMDSRAWISEITSKMASYYETDLSEHPERRGETEGRRSEARQIGGQIAAGGSHLPIILEFIVTCLSYLMPSREPDYRRRRGPRYRS</sequence>
<dbReference type="SUPFAM" id="SSF52540">
    <property type="entry name" value="P-loop containing nucleoside triphosphate hydrolases"/>
    <property type="match status" value="1"/>
</dbReference>
<dbReference type="EMBL" id="JAACJP010000021">
    <property type="protein sequence ID" value="KAF5378185.1"/>
    <property type="molecule type" value="Genomic_DNA"/>
</dbReference>
<dbReference type="AlphaFoldDB" id="A0A8H5M1U6"/>
<evidence type="ECO:0000259" key="1">
    <source>
        <dbReference type="Pfam" id="PF01926"/>
    </source>
</evidence>
<proteinExistence type="predicted"/>
<protein>
    <recommendedName>
        <fullName evidence="1">G domain-containing protein</fullName>
    </recommendedName>
</protein>
<dbReference type="Pfam" id="PF01926">
    <property type="entry name" value="MMR_HSR1"/>
    <property type="match status" value="1"/>
</dbReference>
<comment type="caution">
    <text evidence="2">The sequence shown here is derived from an EMBL/GenBank/DDBJ whole genome shotgun (WGS) entry which is preliminary data.</text>
</comment>
<name>A0A8H5M1U6_9AGAR</name>
<feature type="domain" description="G" evidence="1">
    <location>
        <begin position="91"/>
        <end position="166"/>
    </location>
</feature>
<evidence type="ECO:0000313" key="3">
    <source>
        <dbReference type="Proteomes" id="UP000565441"/>
    </source>
</evidence>